<keyword evidence="3" id="KW-1185">Reference proteome</keyword>
<feature type="domain" description="NADPH-dependent FMN reductase-like" evidence="1">
    <location>
        <begin position="1"/>
        <end position="152"/>
    </location>
</feature>
<evidence type="ECO:0000313" key="3">
    <source>
        <dbReference type="Proteomes" id="UP000698222"/>
    </source>
</evidence>
<dbReference type="RefSeq" id="WP_209892746.1">
    <property type="nucleotide sequence ID" value="NZ_BAAAJV010000051.1"/>
</dbReference>
<dbReference type="PANTHER" id="PTHR30543:SF21">
    <property type="entry name" value="NAD(P)H-DEPENDENT FMN REDUCTASE LOT6"/>
    <property type="match status" value="1"/>
</dbReference>
<protein>
    <submittedName>
        <fullName evidence="2">NAD(P)H-dependent FMN reductase</fullName>
    </submittedName>
</protein>
<accession>A0ABS4YPT1</accession>
<reference evidence="2 3" key="1">
    <citation type="submission" date="2021-03" db="EMBL/GenBank/DDBJ databases">
        <title>Sequencing the genomes of 1000 actinobacteria strains.</title>
        <authorList>
            <person name="Klenk H.-P."/>
        </authorList>
    </citation>
    <scope>NUCLEOTIDE SEQUENCE [LARGE SCALE GENOMIC DNA]</scope>
    <source>
        <strain evidence="2 3">DSM 14564</strain>
    </source>
</reference>
<dbReference type="PANTHER" id="PTHR30543">
    <property type="entry name" value="CHROMATE REDUCTASE"/>
    <property type="match status" value="1"/>
</dbReference>
<sequence>MRLGIIIGSVRDGRFGEGVAQWFIPLAQESAAAAGDEVSIEVIDLKDFDLPVLTSATVPGAANKQYVDERVQRWSAAIDACDGFVFITPEYNHGVPGGFKNAFDSLGSEWAEKPVAFVSYGAEKGIRSVEHWRAIVSNFHMVDVRTQLAFSVFEDVDEQGSVAPTDSHADRARALVGDLISITGRLVTTR</sequence>
<dbReference type="EMBL" id="JAGIOC010000001">
    <property type="protein sequence ID" value="MBP2409948.1"/>
    <property type="molecule type" value="Genomic_DNA"/>
</dbReference>
<evidence type="ECO:0000259" key="1">
    <source>
        <dbReference type="Pfam" id="PF03358"/>
    </source>
</evidence>
<dbReference type="InterPro" id="IPR029039">
    <property type="entry name" value="Flavoprotein-like_sf"/>
</dbReference>
<proteinExistence type="predicted"/>
<gene>
    <name evidence="2" type="ORF">JOF44_002851</name>
</gene>
<dbReference type="Gene3D" id="3.40.50.360">
    <property type="match status" value="1"/>
</dbReference>
<organism evidence="2 3">
    <name type="scientific">Brachybacterium fresconis</name>
    <dbReference type="NCBI Taxonomy" id="173363"/>
    <lineage>
        <taxon>Bacteria</taxon>
        <taxon>Bacillati</taxon>
        <taxon>Actinomycetota</taxon>
        <taxon>Actinomycetes</taxon>
        <taxon>Micrococcales</taxon>
        <taxon>Dermabacteraceae</taxon>
        <taxon>Brachybacterium</taxon>
    </lineage>
</organism>
<name>A0ABS4YPT1_9MICO</name>
<dbReference type="SUPFAM" id="SSF52218">
    <property type="entry name" value="Flavoproteins"/>
    <property type="match status" value="1"/>
</dbReference>
<comment type="caution">
    <text evidence="2">The sequence shown here is derived from an EMBL/GenBank/DDBJ whole genome shotgun (WGS) entry which is preliminary data.</text>
</comment>
<dbReference type="InterPro" id="IPR050712">
    <property type="entry name" value="NAD(P)H-dep_reductase"/>
</dbReference>
<dbReference type="Proteomes" id="UP000698222">
    <property type="component" value="Unassembled WGS sequence"/>
</dbReference>
<dbReference type="InterPro" id="IPR005025">
    <property type="entry name" value="FMN_Rdtase-like_dom"/>
</dbReference>
<dbReference type="Pfam" id="PF03358">
    <property type="entry name" value="FMN_red"/>
    <property type="match status" value="1"/>
</dbReference>
<evidence type="ECO:0000313" key="2">
    <source>
        <dbReference type="EMBL" id="MBP2409948.1"/>
    </source>
</evidence>